<feature type="signal peptide" evidence="2">
    <location>
        <begin position="1"/>
        <end position="22"/>
    </location>
</feature>
<keyword evidence="2" id="KW-0732">Signal</keyword>
<feature type="chain" id="PRO_5009792431" description="PepSY domain-containing protein" evidence="2">
    <location>
        <begin position="23"/>
        <end position="146"/>
    </location>
</feature>
<evidence type="ECO:0000256" key="1">
    <source>
        <dbReference type="SAM" id="MobiDB-lite"/>
    </source>
</evidence>
<keyword evidence="5" id="KW-1185">Reference proteome</keyword>
<organism evidence="4 6">
    <name type="scientific">Thalassovita autumnalis</name>
    <dbReference type="NCBI Taxonomy" id="2072972"/>
    <lineage>
        <taxon>Bacteria</taxon>
        <taxon>Pseudomonadati</taxon>
        <taxon>Pseudomonadota</taxon>
        <taxon>Alphaproteobacteria</taxon>
        <taxon>Rhodobacterales</taxon>
        <taxon>Roseobacteraceae</taxon>
        <taxon>Thalassovita</taxon>
    </lineage>
</organism>
<dbReference type="Proteomes" id="UP000051086">
    <property type="component" value="Unassembled WGS sequence"/>
</dbReference>
<dbReference type="RefSeq" id="WP_131727449.1">
    <property type="nucleotide sequence ID" value="NZ_CYSB01000038.1"/>
</dbReference>
<evidence type="ECO:0000313" key="4">
    <source>
        <dbReference type="EMBL" id="CUH73679.1"/>
    </source>
</evidence>
<proteinExistence type="predicted"/>
<accession>A0A0P1FLS7</accession>
<sequence length="146" mass="16184">MMRPLYAPLLGFLLSWPVVLQAEERVDAAIVSRIEADGYVIVEVKRTWLGRILITAENGENLREVVIHRKSDEVLRDRVFALDANAKENAGKVPSAPTVLPLPGPGQIPTPGPGALPADLIPDRPDDRERSERPERNRDGGDRHSR</sequence>
<protein>
    <recommendedName>
        <fullName evidence="7">PepSY domain-containing protein</fullName>
    </recommendedName>
</protein>
<evidence type="ECO:0008006" key="7">
    <source>
        <dbReference type="Google" id="ProtNLM"/>
    </source>
</evidence>
<reference evidence="4 6" key="2">
    <citation type="submission" date="2015-09" db="EMBL/GenBank/DDBJ databases">
        <authorList>
            <consortium name="Swine Surveillance"/>
        </authorList>
    </citation>
    <scope>NUCLEOTIDE SEQUENCE [LARGE SCALE GENOMIC DNA]</scope>
    <source>
        <strain evidence="4 6">5120</strain>
    </source>
</reference>
<gene>
    <name evidence="3" type="ORF">TL5118_03077</name>
    <name evidence="4" type="ORF">TL5120_03491</name>
</gene>
<feature type="compositionally biased region" description="Basic and acidic residues" evidence="1">
    <location>
        <begin position="121"/>
        <end position="146"/>
    </location>
</feature>
<dbReference type="OrthoDB" id="7869758at2"/>
<feature type="region of interest" description="Disordered" evidence="1">
    <location>
        <begin position="89"/>
        <end position="146"/>
    </location>
</feature>
<name>A0A0P1FLS7_9RHOB</name>
<evidence type="ECO:0000256" key="2">
    <source>
        <dbReference type="SAM" id="SignalP"/>
    </source>
</evidence>
<dbReference type="EMBL" id="CYSB01000038">
    <property type="protein sequence ID" value="CUH69118.1"/>
    <property type="molecule type" value="Genomic_DNA"/>
</dbReference>
<evidence type="ECO:0000313" key="5">
    <source>
        <dbReference type="Proteomes" id="UP000051086"/>
    </source>
</evidence>
<feature type="compositionally biased region" description="Pro residues" evidence="1">
    <location>
        <begin position="100"/>
        <end position="114"/>
    </location>
</feature>
<reference evidence="3 5" key="1">
    <citation type="submission" date="2015-09" db="EMBL/GenBank/DDBJ databases">
        <authorList>
            <person name="Rodrigo-Torres L."/>
            <person name="Arahal D.R."/>
        </authorList>
    </citation>
    <scope>NUCLEOTIDE SEQUENCE [LARGE SCALE GENOMIC DNA]</scope>
    <source>
        <strain evidence="3 5">CECT 5118</strain>
    </source>
</reference>
<dbReference type="EMBL" id="CYSC01000041">
    <property type="protein sequence ID" value="CUH73679.1"/>
    <property type="molecule type" value="Genomic_DNA"/>
</dbReference>
<evidence type="ECO:0000313" key="3">
    <source>
        <dbReference type="EMBL" id="CUH69118.1"/>
    </source>
</evidence>
<dbReference type="Proteomes" id="UP000051887">
    <property type="component" value="Unassembled WGS sequence"/>
</dbReference>
<dbReference type="AlphaFoldDB" id="A0A0P1FLS7"/>
<evidence type="ECO:0000313" key="6">
    <source>
        <dbReference type="Proteomes" id="UP000051887"/>
    </source>
</evidence>